<dbReference type="KEGG" id="mgo:AFA91_32530"/>
<feature type="region of interest" description="Disordered" evidence="2">
    <location>
        <begin position="55"/>
        <end position="85"/>
    </location>
</feature>
<reference evidence="5 6" key="1">
    <citation type="submission" date="2015-07" db="EMBL/GenBank/DDBJ databases">
        <title>Complete genome sequence of Mycobacterium goodii X7B, a facultative thermophilic biodesulfurizing bacterium.</title>
        <authorList>
            <person name="Yu B."/>
            <person name="Li F."/>
            <person name="Xu P."/>
        </authorList>
    </citation>
    <scope>NUCLEOTIDE SEQUENCE [LARGE SCALE GENOMIC DNA]</scope>
    <source>
        <strain evidence="5 6">X7B</strain>
    </source>
</reference>
<feature type="region of interest" description="Disordered" evidence="2">
    <location>
        <begin position="1"/>
        <end position="32"/>
    </location>
</feature>
<evidence type="ECO:0000313" key="6">
    <source>
        <dbReference type="Proteomes" id="UP000062255"/>
    </source>
</evidence>
<feature type="domain" description="DUF4352" evidence="4">
    <location>
        <begin position="89"/>
        <end position="212"/>
    </location>
</feature>
<dbReference type="Gene3D" id="2.60.40.1240">
    <property type="match status" value="1"/>
</dbReference>
<dbReference type="AlphaFoldDB" id="A0A0K0XHF3"/>
<dbReference type="EMBL" id="CP012150">
    <property type="protein sequence ID" value="AKS36816.1"/>
    <property type="molecule type" value="Genomic_DNA"/>
</dbReference>
<dbReference type="InterPro" id="IPR029051">
    <property type="entry name" value="DUF4352"/>
</dbReference>
<dbReference type="Pfam" id="PF11611">
    <property type="entry name" value="DUF4352"/>
    <property type="match status" value="1"/>
</dbReference>
<feature type="compositionally biased region" description="Pro residues" evidence="2">
    <location>
        <begin position="1"/>
        <end position="26"/>
    </location>
</feature>
<keyword evidence="3" id="KW-1133">Transmembrane helix</keyword>
<feature type="transmembrane region" description="Helical" evidence="3">
    <location>
        <begin position="33"/>
        <end position="50"/>
    </location>
</feature>
<dbReference type="InterPro" id="IPR029050">
    <property type="entry name" value="Immunoprotect_excell_Ig-like"/>
</dbReference>
<evidence type="ECO:0000256" key="2">
    <source>
        <dbReference type="SAM" id="MobiDB-lite"/>
    </source>
</evidence>
<dbReference type="STRING" id="134601.AFA91_32530"/>
<evidence type="ECO:0000259" key="4">
    <source>
        <dbReference type="Pfam" id="PF11611"/>
    </source>
</evidence>
<keyword evidence="3" id="KW-0812">Transmembrane</keyword>
<accession>A0A0K0XHF3</accession>
<organism evidence="5 6">
    <name type="scientific">Mycolicibacterium goodii</name>
    <name type="common">Mycobacterium goodii</name>
    <dbReference type="NCBI Taxonomy" id="134601"/>
    <lineage>
        <taxon>Bacteria</taxon>
        <taxon>Bacillati</taxon>
        <taxon>Actinomycetota</taxon>
        <taxon>Actinomycetes</taxon>
        <taxon>Mycobacteriales</taxon>
        <taxon>Mycobacteriaceae</taxon>
        <taxon>Mycolicibacterium</taxon>
    </lineage>
</organism>
<name>A0A0K0XHF3_MYCGD</name>
<dbReference type="Proteomes" id="UP000062255">
    <property type="component" value="Chromosome"/>
</dbReference>
<evidence type="ECO:0000256" key="1">
    <source>
        <dbReference type="ARBA" id="ARBA00022729"/>
    </source>
</evidence>
<evidence type="ECO:0000256" key="3">
    <source>
        <dbReference type="SAM" id="Phobius"/>
    </source>
</evidence>
<feature type="compositionally biased region" description="Low complexity" evidence="2">
    <location>
        <begin position="62"/>
        <end position="85"/>
    </location>
</feature>
<gene>
    <name evidence="5" type="ORF">AFA91_32530</name>
</gene>
<dbReference type="PATRIC" id="fig|134601.6.peg.6731"/>
<dbReference type="OrthoDB" id="3430849at2"/>
<evidence type="ECO:0000313" key="5">
    <source>
        <dbReference type="EMBL" id="AKS36816.1"/>
    </source>
</evidence>
<keyword evidence="1" id="KW-0732">Signal</keyword>
<protein>
    <submittedName>
        <fullName evidence="5">Mpr protein</fullName>
    </submittedName>
</protein>
<sequence>MTTPQPYPGMPSQPAPQGVPYPPQPPAKKKRKWPAIVGAVLALLIVGSMFNDDKKDTKAESTTTVAQAPAAAPTEPAPTEVAPKTTATLNTPVRDGKFEFVVRSVQPGLSEVGDNPFLNQKAQGQFVIVTLSVQNIGDRAQGFSPSNQKLVDTDGRSFETDTSAQIALDNNDIAVWDNINPGNTVDVSLVYDMPAGAAPASIELHDSMFSGGVTVNLTP</sequence>
<dbReference type="RefSeq" id="WP_049749194.1">
    <property type="nucleotide sequence ID" value="NZ_CP012150.1"/>
</dbReference>
<proteinExistence type="predicted"/>
<keyword evidence="3" id="KW-0472">Membrane</keyword>